<evidence type="ECO:0000313" key="1">
    <source>
        <dbReference type="EMBL" id="KAF2555019.1"/>
    </source>
</evidence>
<comment type="caution">
    <text evidence="1">The sequence shown here is derived from an EMBL/GenBank/DDBJ whole genome shotgun (WGS) entry which is preliminary data.</text>
</comment>
<accession>A0A8S9HAY3</accession>
<evidence type="ECO:0000313" key="2">
    <source>
        <dbReference type="Proteomes" id="UP000712281"/>
    </source>
</evidence>
<sequence length="157" mass="16919">MLEHFVEAVGGFLLVPAAGELLHELIAENCEGGYGPGCGAIICLYAGERELPGHLDQGDLICEGSVGVGIGVALPYEGRCFSSWCCSRETRAYPGVWCFQRRHRANLSPESTLLVARYIKGLVLIPEGKILRFELAELLGALKLRGQLGIGLFPSSM</sequence>
<gene>
    <name evidence="1" type="ORF">F2Q68_00017404</name>
</gene>
<name>A0A8S9HAY3_BRACR</name>
<reference evidence="1" key="1">
    <citation type="submission" date="2019-12" db="EMBL/GenBank/DDBJ databases">
        <title>Genome sequencing and annotation of Brassica cretica.</title>
        <authorList>
            <person name="Studholme D.J."/>
            <person name="Sarris P.F."/>
        </authorList>
    </citation>
    <scope>NUCLEOTIDE SEQUENCE</scope>
    <source>
        <strain evidence="1">PFS-001/15</strain>
        <tissue evidence="1">Leaf</tissue>
    </source>
</reference>
<protein>
    <submittedName>
        <fullName evidence="1">Uncharacterized protein</fullName>
    </submittedName>
</protein>
<dbReference type="EMBL" id="QGKW02001940">
    <property type="protein sequence ID" value="KAF2555019.1"/>
    <property type="molecule type" value="Genomic_DNA"/>
</dbReference>
<organism evidence="1 2">
    <name type="scientific">Brassica cretica</name>
    <name type="common">Mustard</name>
    <dbReference type="NCBI Taxonomy" id="69181"/>
    <lineage>
        <taxon>Eukaryota</taxon>
        <taxon>Viridiplantae</taxon>
        <taxon>Streptophyta</taxon>
        <taxon>Embryophyta</taxon>
        <taxon>Tracheophyta</taxon>
        <taxon>Spermatophyta</taxon>
        <taxon>Magnoliopsida</taxon>
        <taxon>eudicotyledons</taxon>
        <taxon>Gunneridae</taxon>
        <taxon>Pentapetalae</taxon>
        <taxon>rosids</taxon>
        <taxon>malvids</taxon>
        <taxon>Brassicales</taxon>
        <taxon>Brassicaceae</taxon>
        <taxon>Brassiceae</taxon>
        <taxon>Brassica</taxon>
    </lineage>
</organism>
<dbReference type="Proteomes" id="UP000712281">
    <property type="component" value="Unassembled WGS sequence"/>
</dbReference>
<dbReference type="AlphaFoldDB" id="A0A8S9HAY3"/>
<proteinExistence type="predicted"/>